<accession>A0A060WRL8</accession>
<sequence length="424" mass="48608">MWFPYSIPSAFGMSASLNTKMNGKMEPVCFRRHSVSISMAISLYPDRRELTTASPSSHTTEDVQKLRADVQQQRAQLEECHRLEVEHLRAYYQQHAKETEERYSTELLVLQQHLDEVTGTEAQFSLSSAAQLGLRTEEEDAKELKLVEEEALLVGLGAELRGPSKSMSLTAQLQVLRGALYHKYLQEVAALKEQHCAELTRLREEREQEKREKGREEVWSQVKQDPEGINGGVRSIEGPSEEERRHQERVEEEIAKVIVQMSVEFAQQRELARISKSARETTSAMQTQSEEEEEQQTPRSSLAKGISPEAVQRKFVEDKERLEERTAELRRIEAQIWHGGPGSEQMGYSSDGENERKQSGKKERAKSQMKSRGSQKEKVIFILQFSCTSTTFRLSLSELFRNIIIMQFFSDDEWRLAPRGVNGN</sequence>
<feature type="region of interest" description="Disordered" evidence="5">
    <location>
        <begin position="334"/>
        <end position="372"/>
    </location>
</feature>
<dbReference type="GO" id="GO:0060090">
    <property type="term" value="F:molecular adaptor activity"/>
    <property type="evidence" value="ECO:0007669"/>
    <property type="project" value="InterPro"/>
</dbReference>
<proteinExistence type="predicted"/>
<reference evidence="6" key="2">
    <citation type="submission" date="2014-03" db="EMBL/GenBank/DDBJ databases">
        <authorList>
            <person name="Genoscope - CEA"/>
        </authorList>
    </citation>
    <scope>NUCLEOTIDE SEQUENCE</scope>
</reference>
<feature type="compositionally biased region" description="Basic and acidic residues" evidence="5">
    <location>
        <begin position="353"/>
        <end position="366"/>
    </location>
</feature>
<dbReference type="PANTHER" id="PTHR44981:SF1">
    <property type="entry name" value="A-KINASE ANCHOR PROTEIN 9"/>
    <property type="match status" value="1"/>
</dbReference>
<evidence type="ECO:0000256" key="4">
    <source>
        <dbReference type="ARBA" id="ARBA00023212"/>
    </source>
</evidence>
<comment type="subcellular location">
    <subcellularLocation>
        <location evidence="1">Cytoplasm</location>
        <location evidence="1">Cytoskeleton</location>
        <location evidence="1">Microtubule organizing center</location>
        <location evidence="1">Centrosome</location>
    </subcellularLocation>
</comment>
<protein>
    <submittedName>
        <fullName evidence="6">Uncharacterized protein</fullName>
    </submittedName>
</protein>
<gene>
    <name evidence="6" type="ORF">GSONMT00031186001</name>
</gene>
<feature type="region of interest" description="Disordered" evidence="5">
    <location>
        <begin position="276"/>
        <end position="310"/>
    </location>
</feature>
<keyword evidence="2" id="KW-0963">Cytoplasm</keyword>
<keyword evidence="4" id="KW-0206">Cytoskeleton</keyword>
<organism evidence="6 7">
    <name type="scientific">Oncorhynchus mykiss</name>
    <name type="common">Rainbow trout</name>
    <name type="synonym">Salmo gairdneri</name>
    <dbReference type="NCBI Taxonomy" id="8022"/>
    <lineage>
        <taxon>Eukaryota</taxon>
        <taxon>Metazoa</taxon>
        <taxon>Chordata</taxon>
        <taxon>Craniata</taxon>
        <taxon>Vertebrata</taxon>
        <taxon>Euteleostomi</taxon>
        <taxon>Actinopterygii</taxon>
        <taxon>Neopterygii</taxon>
        <taxon>Teleostei</taxon>
        <taxon>Protacanthopterygii</taxon>
        <taxon>Salmoniformes</taxon>
        <taxon>Salmonidae</taxon>
        <taxon>Salmoninae</taxon>
        <taxon>Oncorhynchus</taxon>
    </lineage>
</organism>
<dbReference type="PaxDb" id="8022-A0A060WRL8"/>
<dbReference type="InterPro" id="IPR028745">
    <property type="entry name" value="AKAP9/Pericentrin"/>
</dbReference>
<dbReference type="PANTHER" id="PTHR44981">
    <property type="entry name" value="PERICENTRIN-LIKE PROTEIN, ISOFORM F"/>
    <property type="match status" value="1"/>
</dbReference>
<evidence type="ECO:0000313" key="7">
    <source>
        <dbReference type="Proteomes" id="UP000193380"/>
    </source>
</evidence>
<evidence type="ECO:0000256" key="2">
    <source>
        <dbReference type="ARBA" id="ARBA00022490"/>
    </source>
</evidence>
<keyword evidence="3" id="KW-0175">Coiled coil</keyword>
<dbReference type="AlphaFoldDB" id="A0A060WRL8"/>
<dbReference type="Proteomes" id="UP000193380">
    <property type="component" value="Unassembled WGS sequence"/>
</dbReference>
<name>A0A060WRL8_ONCMY</name>
<evidence type="ECO:0000256" key="1">
    <source>
        <dbReference type="ARBA" id="ARBA00004300"/>
    </source>
</evidence>
<evidence type="ECO:0000256" key="3">
    <source>
        <dbReference type="ARBA" id="ARBA00023054"/>
    </source>
</evidence>
<dbReference type="GO" id="GO:0005813">
    <property type="term" value="C:centrosome"/>
    <property type="evidence" value="ECO:0007669"/>
    <property type="project" value="UniProtKB-SubCell"/>
</dbReference>
<dbReference type="GO" id="GO:0007165">
    <property type="term" value="P:signal transduction"/>
    <property type="evidence" value="ECO:0007669"/>
    <property type="project" value="InterPro"/>
</dbReference>
<dbReference type="EMBL" id="FR904593">
    <property type="protein sequence ID" value="CDQ67704.1"/>
    <property type="molecule type" value="Genomic_DNA"/>
</dbReference>
<evidence type="ECO:0000313" key="6">
    <source>
        <dbReference type="EMBL" id="CDQ67704.1"/>
    </source>
</evidence>
<feature type="compositionally biased region" description="Basic and acidic residues" evidence="5">
    <location>
        <begin position="204"/>
        <end position="218"/>
    </location>
</feature>
<dbReference type="STRING" id="8022.A0A060WRL8"/>
<feature type="region of interest" description="Disordered" evidence="5">
    <location>
        <begin position="204"/>
        <end position="249"/>
    </location>
</feature>
<evidence type="ECO:0000256" key="5">
    <source>
        <dbReference type="SAM" id="MobiDB-lite"/>
    </source>
</evidence>
<reference evidence="6" key="1">
    <citation type="journal article" date="2014" name="Nat. Commun.">
        <title>The rainbow trout genome provides novel insights into evolution after whole-genome duplication in vertebrates.</title>
        <authorList>
            <person name="Berthelot C."/>
            <person name="Brunet F."/>
            <person name="Chalopin D."/>
            <person name="Juanchich A."/>
            <person name="Bernard M."/>
            <person name="Noel B."/>
            <person name="Bento P."/>
            <person name="Da Silva C."/>
            <person name="Labadie K."/>
            <person name="Alberti A."/>
            <person name="Aury J.M."/>
            <person name="Louis A."/>
            <person name="Dehais P."/>
            <person name="Bardou P."/>
            <person name="Montfort J."/>
            <person name="Klopp C."/>
            <person name="Cabau C."/>
            <person name="Gaspin C."/>
            <person name="Thorgaard G.H."/>
            <person name="Boussaha M."/>
            <person name="Quillet E."/>
            <person name="Guyomard R."/>
            <person name="Galiana D."/>
            <person name="Bobe J."/>
            <person name="Volff J.N."/>
            <person name="Genet C."/>
            <person name="Wincker P."/>
            <person name="Jaillon O."/>
            <person name="Roest Crollius H."/>
            <person name="Guiguen Y."/>
        </authorList>
    </citation>
    <scope>NUCLEOTIDE SEQUENCE [LARGE SCALE GENOMIC DNA]</scope>
</reference>